<evidence type="ECO:0000313" key="1">
    <source>
        <dbReference type="EMBL" id="RPA96781.1"/>
    </source>
</evidence>
<reference evidence="1 2" key="1">
    <citation type="journal article" date="2018" name="Nat. Ecol. Evol.">
        <title>Pezizomycetes genomes reveal the molecular basis of ectomycorrhizal truffle lifestyle.</title>
        <authorList>
            <person name="Murat C."/>
            <person name="Payen T."/>
            <person name="Noel B."/>
            <person name="Kuo A."/>
            <person name="Morin E."/>
            <person name="Chen J."/>
            <person name="Kohler A."/>
            <person name="Krizsan K."/>
            <person name="Balestrini R."/>
            <person name="Da Silva C."/>
            <person name="Montanini B."/>
            <person name="Hainaut M."/>
            <person name="Levati E."/>
            <person name="Barry K.W."/>
            <person name="Belfiori B."/>
            <person name="Cichocki N."/>
            <person name="Clum A."/>
            <person name="Dockter R.B."/>
            <person name="Fauchery L."/>
            <person name="Guy J."/>
            <person name="Iotti M."/>
            <person name="Le Tacon F."/>
            <person name="Lindquist E.A."/>
            <person name="Lipzen A."/>
            <person name="Malagnac F."/>
            <person name="Mello A."/>
            <person name="Molinier V."/>
            <person name="Miyauchi S."/>
            <person name="Poulain J."/>
            <person name="Riccioni C."/>
            <person name="Rubini A."/>
            <person name="Sitrit Y."/>
            <person name="Splivallo R."/>
            <person name="Traeger S."/>
            <person name="Wang M."/>
            <person name="Zifcakova L."/>
            <person name="Wipf D."/>
            <person name="Zambonelli A."/>
            <person name="Paolocci F."/>
            <person name="Nowrousian M."/>
            <person name="Ottonello S."/>
            <person name="Baldrian P."/>
            <person name="Spatafora J.W."/>
            <person name="Henrissat B."/>
            <person name="Nagy L.G."/>
            <person name="Aury J.M."/>
            <person name="Wincker P."/>
            <person name="Grigoriev I.V."/>
            <person name="Bonfante P."/>
            <person name="Martin F.M."/>
        </authorList>
    </citation>
    <scope>NUCLEOTIDE SEQUENCE [LARGE SCALE GENOMIC DNA]</scope>
    <source>
        <strain evidence="1 2">120613-1</strain>
    </source>
</reference>
<sequence>MRSCQFGNQYQETPASSPLFLATPPAPATSRFAYFKDMKSRLRVAKRRAAMARADSRLHGDGFLHTRWAMAKGWVKVFI</sequence>
<protein>
    <submittedName>
        <fullName evidence="1">Uncharacterized protein</fullName>
    </submittedName>
</protein>
<keyword evidence="2" id="KW-1185">Reference proteome</keyword>
<gene>
    <name evidence="1" type="ORF">L873DRAFT_1810830</name>
</gene>
<dbReference type="EMBL" id="ML120411">
    <property type="protein sequence ID" value="RPA96781.1"/>
    <property type="molecule type" value="Genomic_DNA"/>
</dbReference>
<name>A0A3N4JJ76_9PEZI</name>
<dbReference type="Proteomes" id="UP000276215">
    <property type="component" value="Unassembled WGS sequence"/>
</dbReference>
<organism evidence="1 2">
    <name type="scientific">Choiromyces venosus 120613-1</name>
    <dbReference type="NCBI Taxonomy" id="1336337"/>
    <lineage>
        <taxon>Eukaryota</taxon>
        <taxon>Fungi</taxon>
        <taxon>Dikarya</taxon>
        <taxon>Ascomycota</taxon>
        <taxon>Pezizomycotina</taxon>
        <taxon>Pezizomycetes</taxon>
        <taxon>Pezizales</taxon>
        <taxon>Tuberaceae</taxon>
        <taxon>Choiromyces</taxon>
    </lineage>
</organism>
<proteinExistence type="predicted"/>
<evidence type="ECO:0000313" key="2">
    <source>
        <dbReference type="Proteomes" id="UP000276215"/>
    </source>
</evidence>
<accession>A0A3N4JJ76</accession>
<dbReference type="AlphaFoldDB" id="A0A3N4JJ76"/>